<organism evidence="2 3">
    <name type="scientific">Posidoniimonas polymericola</name>
    <dbReference type="NCBI Taxonomy" id="2528002"/>
    <lineage>
        <taxon>Bacteria</taxon>
        <taxon>Pseudomonadati</taxon>
        <taxon>Planctomycetota</taxon>
        <taxon>Planctomycetia</taxon>
        <taxon>Pirellulales</taxon>
        <taxon>Lacipirellulaceae</taxon>
        <taxon>Posidoniimonas</taxon>
    </lineage>
</organism>
<evidence type="ECO:0000313" key="3">
    <source>
        <dbReference type="Proteomes" id="UP000318478"/>
    </source>
</evidence>
<proteinExistence type="predicted"/>
<evidence type="ECO:0000313" key="2">
    <source>
        <dbReference type="EMBL" id="TWT74483.1"/>
    </source>
</evidence>
<comment type="caution">
    <text evidence="2">The sequence shown here is derived from an EMBL/GenBank/DDBJ whole genome shotgun (WGS) entry which is preliminary data.</text>
</comment>
<feature type="region of interest" description="Disordered" evidence="1">
    <location>
        <begin position="39"/>
        <end position="80"/>
    </location>
</feature>
<dbReference type="Pfam" id="PF04338">
    <property type="entry name" value="DUF481"/>
    <property type="match status" value="1"/>
</dbReference>
<dbReference type="EMBL" id="SJPO01000008">
    <property type="protein sequence ID" value="TWT74483.1"/>
    <property type="molecule type" value="Genomic_DNA"/>
</dbReference>
<feature type="compositionally biased region" description="Low complexity" evidence="1">
    <location>
        <begin position="39"/>
        <end position="69"/>
    </location>
</feature>
<dbReference type="Proteomes" id="UP000318478">
    <property type="component" value="Unassembled WGS sequence"/>
</dbReference>
<name>A0A5C5YHB1_9BACT</name>
<evidence type="ECO:0000256" key="1">
    <source>
        <dbReference type="SAM" id="MobiDB-lite"/>
    </source>
</evidence>
<dbReference type="AlphaFoldDB" id="A0A5C5YHB1"/>
<reference evidence="2 3" key="1">
    <citation type="submission" date="2019-02" db="EMBL/GenBank/DDBJ databases">
        <title>Deep-cultivation of Planctomycetes and their phenomic and genomic characterization uncovers novel biology.</title>
        <authorList>
            <person name="Wiegand S."/>
            <person name="Jogler M."/>
            <person name="Boedeker C."/>
            <person name="Pinto D."/>
            <person name="Vollmers J."/>
            <person name="Rivas-Marin E."/>
            <person name="Kohn T."/>
            <person name="Peeters S.H."/>
            <person name="Heuer A."/>
            <person name="Rast P."/>
            <person name="Oberbeckmann S."/>
            <person name="Bunk B."/>
            <person name="Jeske O."/>
            <person name="Meyerdierks A."/>
            <person name="Storesund J.E."/>
            <person name="Kallscheuer N."/>
            <person name="Luecker S."/>
            <person name="Lage O.M."/>
            <person name="Pohl T."/>
            <person name="Merkel B.J."/>
            <person name="Hornburger P."/>
            <person name="Mueller R.-W."/>
            <person name="Bruemmer F."/>
            <person name="Labrenz M."/>
            <person name="Spormann A.M."/>
            <person name="Op Den Camp H."/>
            <person name="Overmann J."/>
            <person name="Amann R."/>
            <person name="Jetten M.S.M."/>
            <person name="Mascher T."/>
            <person name="Medema M.H."/>
            <person name="Devos D.P."/>
            <person name="Kaster A.-K."/>
            <person name="Ovreas L."/>
            <person name="Rohde M."/>
            <person name="Galperin M.Y."/>
            <person name="Jogler C."/>
        </authorList>
    </citation>
    <scope>NUCLEOTIDE SEQUENCE [LARGE SCALE GENOMIC DNA]</scope>
    <source>
        <strain evidence="2 3">Pla123a</strain>
    </source>
</reference>
<gene>
    <name evidence="2" type="ORF">Pla123a_33060</name>
</gene>
<keyword evidence="3" id="KW-1185">Reference proteome</keyword>
<evidence type="ECO:0008006" key="4">
    <source>
        <dbReference type="Google" id="ProtNLM"/>
    </source>
</evidence>
<protein>
    <recommendedName>
        <fullName evidence="4">DUF481 domain-containing protein</fullName>
    </recommendedName>
</protein>
<accession>A0A5C5YHB1</accession>
<dbReference type="InterPro" id="IPR007433">
    <property type="entry name" value="DUF481"/>
</dbReference>
<sequence length="332" mass="36134">MLACCLLAAVTTAGQEIRRLPTPPELLPATAAADATPIAAAEDAHSAAPPAEPAQASPAPEAPAAEAPAETPPAAAPAAADLPADPHIADLIPNSSDDALVTPVAHWYQPSYWFGPAPWDTGVEFGLNGSSGSGDSLSTRSGGYLKRKTATGKLDTKLFHNRTKSEGRETQNNARLDLRYDWLLGDTPWSLYGMNQTFYDRYQAFDLNVNLNAGLGYQVFDADFVKFGTSFGAGATRKFGGKVDEWEPEAQMGMAWEQRVTDSQRFIAKLDYFPKWADFNNYRMVSDLSWEIDLDKPSNVSLKLSLADRFDSNSDGVNPHNTNYSVLLLWKK</sequence>